<dbReference type="Gene3D" id="2.102.10.10">
    <property type="entry name" value="Rieske [2Fe-2S] iron-sulphur domain"/>
    <property type="match status" value="1"/>
</dbReference>
<dbReference type="PROSITE" id="PS51296">
    <property type="entry name" value="RIESKE"/>
    <property type="match status" value="1"/>
</dbReference>
<evidence type="ECO:0000256" key="12">
    <source>
        <dbReference type="ARBA" id="ARBA00022967"/>
    </source>
</evidence>
<dbReference type="PROSITE" id="PS51318">
    <property type="entry name" value="TAT"/>
    <property type="match status" value="1"/>
</dbReference>
<evidence type="ECO:0000256" key="20">
    <source>
        <dbReference type="RuleBase" id="RU004494"/>
    </source>
</evidence>
<evidence type="ECO:0000256" key="10">
    <source>
        <dbReference type="ARBA" id="ARBA00022714"/>
    </source>
</evidence>
<dbReference type="InterPro" id="IPR036922">
    <property type="entry name" value="Rieske_2Fe-2S_sf"/>
</dbReference>
<evidence type="ECO:0000256" key="2">
    <source>
        <dbReference type="ARBA" id="ARBA00004162"/>
    </source>
</evidence>
<dbReference type="RefSeq" id="WP_123589455.1">
    <property type="nucleotide sequence ID" value="NZ_AYKF01000001.1"/>
</dbReference>
<evidence type="ECO:0000256" key="9">
    <source>
        <dbReference type="ARBA" id="ARBA00022692"/>
    </source>
</evidence>
<comment type="subcellular location">
    <subcellularLocation>
        <location evidence="2">Cell membrane</location>
        <topology evidence="2">Single-pass membrane protein</topology>
    </subcellularLocation>
</comment>
<dbReference type="InterPro" id="IPR006317">
    <property type="entry name" value="Ubiquinol_cyt_c_Rdtase_Fe-S-su"/>
</dbReference>
<keyword evidence="15" id="KW-0408">Iron</keyword>
<dbReference type="Proteomes" id="UP000285123">
    <property type="component" value="Unassembled WGS sequence"/>
</dbReference>
<evidence type="ECO:0000256" key="21">
    <source>
        <dbReference type="RuleBase" id="RU004497"/>
    </source>
</evidence>
<comment type="miscellaneous">
    <text evidence="20">The Rieske protein is a high potential 2Fe-2S protein.</text>
</comment>
<protein>
    <recommendedName>
        <fullName evidence="6 20">Ubiquinol-cytochrome c reductase iron-sulfur subunit</fullName>
        <ecNumber evidence="5 20">7.1.1.8</ecNumber>
    </recommendedName>
</protein>
<evidence type="ECO:0000256" key="17">
    <source>
        <dbReference type="ARBA" id="ARBA00023136"/>
    </source>
</evidence>
<keyword evidence="14 20" id="KW-1133">Transmembrane helix</keyword>
<keyword evidence="9 20" id="KW-0812">Transmembrane</keyword>
<comment type="cofactor">
    <cofactor evidence="20">
        <name>[2Fe-2S] cluster</name>
        <dbReference type="ChEBI" id="CHEBI:190135"/>
    </cofactor>
    <text evidence="20">Binds 1 [2Fe-2S] cluster per subunit.</text>
</comment>
<evidence type="ECO:0000256" key="13">
    <source>
        <dbReference type="ARBA" id="ARBA00022982"/>
    </source>
</evidence>
<evidence type="ECO:0000256" key="7">
    <source>
        <dbReference type="ARBA" id="ARBA00022448"/>
    </source>
</evidence>
<keyword evidence="10" id="KW-0001">2Fe-2S</keyword>
<comment type="similarity">
    <text evidence="3">Belongs to the Rieske iron-sulfur protein family.</text>
</comment>
<evidence type="ECO:0000256" key="11">
    <source>
        <dbReference type="ARBA" id="ARBA00022723"/>
    </source>
</evidence>
<evidence type="ECO:0000256" key="4">
    <source>
        <dbReference type="ARBA" id="ARBA00011649"/>
    </source>
</evidence>
<dbReference type="PRINTS" id="PR00162">
    <property type="entry name" value="RIESKE"/>
</dbReference>
<dbReference type="Gene3D" id="1.20.5.510">
    <property type="entry name" value="Single helix bin"/>
    <property type="match status" value="1"/>
</dbReference>
<dbReference type="GO" id="GO:0008121">
    <property type="term" value="F:quinol-cytochrome-c reductase activity"/>
    <property type="evidence" value="ECO:0007669"/>
    <property type="project" value="UniProtKB-EC"/>
</dbReference>
<dbReference type="Pfam" id="PF00355">
    <property type="entry name" value="Rieske"/>
    <property type="match status" value="1"/>
</dbReference>
<keyword evidence="8" id="KW-1003">Cell membrane</keyword>
<evidence type="ECO:0000313" key="24">
    <source>
        <dbReference type="Proteomes" id="UP000285123"/>
    </source>
</evidence>
<keyword evidence="17 20" id="KW-0472">Membrane</keyword>
<evidence type="ECO:0000313" key="23">
    <source>
        <dbReference type="EMBL" id="ROO37674.1"/>
    </source>
</evidence>
<comment type="function">
    <text evidence="1">Component of the ubiquinol-cytochrome c reductase complex (complex III or cytochrome b-c1 complex), which is a respiratory chain that generates an electrochemical potential coupled to ATP synthesis.</text>
</comment>
<evidence type="ECO:0000256" key="18">
    <source>
        <dbReference type="ARBA" id="ARBA00023157"/>
    </source>
</evidence>
<keyword evidence="13 20" id="KW-0249">Electron transport</keyword>
<comment type="catalytic activity">
    <reaction evidence="19 20">
        <text>a quinol + 2 Fe(III)-[cytochrome c](out) = a quinone + 2 Fe(II)-[cytochrome c](out) + 2 H(+)(out)</text>
        <dbReference type="Rhea" id="RHEA:11484"/>
        <dbReference type="Rhea" id="RHEA-COMP:10350"/>
        <dbReference type="Rhea" id="RHEA-COMP:14399"/>
        <dbReference type="ChEBI" id="CHEBI:15378"/>
        <dbReference type="ChEBI" id="CHEBI:24646"/>
        <dbReference type="ChEBI" id="CHEBI:29033"/>
        <dbReference type="ChEBI" id="CHEBI:29034"/>
        <dbReference type="ChEBI" id="CHEBI:132124"/>
        <dbReference type="EC" id="7.1.1.8"/>
    </reaction>
</comment>
<reference evidence="23 24" key="1">
    <citation type="submission" date="2013-10" db="EMBL/GenBank/DDBJ databases">
        <title>Salinisphaera halophila YIM 95161 Genome Sequencing.</title>
        <authorList>
            <person name="Lai Q."/>
            <person name="Li C."/>
            <person name="Shao Z."/>
        </authorList>
    </citation>
    <scope>NUCLEOTIDE SEQUENCE [LARGE SCALE GENOMIC DNA]</scope>
    <source>
        <strain evidence="23 24">YIM 95161</strain>
    </source>
</reference>
<keyword evidence="11" id="KW-0479">Metal-binding</keyword>
<dbReference type="PANTHER" id="PTHR10134">
    <property type="entry name" value="CYTOCHROME B-C1 COMPLEX SUBUNIT RIESKE, MITOCHONDRIAL"/>
    <property type="match status" value="1"/>
</dbReference>
<evidence type="ECO:0000256" key="8">
    <source>
        <dbReference type="ARBA" id="ARBA00022475"/>
    </source>
</evidence>
<comment type="subunit">
    <text evidence="4 21">The main subunits of complex b-c1 are: cytochrome b, cytochrome c1 and the Rieske protein.</text>
</comment>
<gene>
    <name evidence="23" type="ORF">SAHL_00530</name>
</gene>
<accession>A0A423QB18</accession>
<dbReference type="InterPro" id="IPR019470">
    <property type="entry name" value="Ubiq_cytC_Rdtase_Fe-S_su_TAT"/>
</dbReference>
<sequence length="200" mass="21336">MSNEGVDVRKRRFLTGATAAVGGVGAAFVATPFIKSWLPSARARAAGAPVEVNIAALDEGALVSVTWRGKPVWVVRRTQEMLDSLDSVAPKLADPDSSAPQQPEYCQNKYRAIKDPILVMVGICTHLGCSPSFRPDASEWSMDVPGFFCPCHGSHYDISGRVYAGQPAPLNMQVPPYRYSSDDLIVVGEDPATGGGEEAA</sequence>
<name>A0A423QB18_9GAMM</name>
<keyword evidence="18" id="KW-1015">Disulfide bond</keyword>
<evidence type="ECO:0000256" key="16">
    <source>
        <dbReference type="ARBA" id="ARBA00023014"/>
    </source>
</evidence>
<dbReference type="CDD" id="cd03470">
    <property type="entry name" value="Rieske_cytochrome_bc1"/>
    <property type="match status" value="1"/>
</dbReference>
<dbReference type="AlphaFoldDB" id="A0A423QB18"/>
<evidence type="ECO:0000259" key="22">
    <source>
        <dbReference type="PROSITE" id="PS51296"/>
    </source>
</evidence>
<evidence type="ECO:0000256" key="19">
    <source>
        <dbReference type="ARBA" id="ARBA00029351"/>
    </source>
</evidence>
<dbReference type="GO" id="GO:0051537">
    <property type="term" value="F:2 iron, 2 sulfur cluster binding"/>
    <property type="evidence" value="ECO:0007669"/>
    <property type="project" value="UniProtKB-KW"/>
</dbReference>
<dbReference type="GO" id="GO:0005886">
    <property type="term" value="C:plasma membrane"/>
    <property type="evidence" value="ECO:0007669"/>
    <property type="project" value="UniProtKB-SubCell"/>
</dbReference>
<dbReference type="InterPro" id="IPR014349">
    <property type="entry name" value="Rieske_Fe-S_prot"/>
</dbReference>
<dbReference type="OrthoDB" id="9767869at2"/>
<evidence type="ECO:0000256" key="1">
    <source>
        <dbReference type="ARBA" id="ARBA00002444"/>
    </source>
</evidence>
<feature type="domain" description="Rieske" evidence="22">
    <location>
        <begin position="85"/>
        <end position="186"/>
    </location>
</feature>
<dbReference type="EMBL" id="AYKF01000001">
    <property type="protein sequence ID" value="ROO37674.1"/>
    <property type="molecule type" value="Genomic_DNA"/>
</dbReference>
<evidence type="ECO:0000256" key="14">
    <source>
        <dbReference type="ARBA" id="ARBA00022989"/>
    </source>
</evidence>
<keyword evidence="16" id="KW-0411">Iron-sulfur</keyword>
<evidence type="ECO:0000256" key="15">
    <source>
        <dbReference type="ARBA" id="ARBA00023004"/>
    </source>
</evidence>
<dbReference type="NCBIfam" id="TIGR01416">
    <property type="entry name" value="Rieske_proteo"/>
    <property type="match status" value="1"/>
</dbReference>
<organism evidence="23 24">
    <name type="scientific">Salinisphaera orenii YIM 95161</name>
    <dbReference type="NCBI Taxonomy" id="1051139"/>
    <lineage>
        <taxon>Bacteria</taxon>
        <taxon>Pseudomonadati</taxon>
        <taxon>Pseudomonadota</taxon>
        <taxon>Gammaproteobacteria</taxon>
        <taxon>Salinisphaerales</taxon>
        <taxon>Salinisphaeraceae</taxon>
        <taxon>Salinisphaera</taxon>
    </lineage>
</organism>
<evidence type="ECO:0000256" key="6">
    <source>
        <dbReference type="ARBA" id="ARBA00019816"/>
    </source>
</evidence>
<evidence type="ECO:0000256" key="3">
    <source>
        <dbReference type="ARBA" id="ARBA00010651"/>
    </source>
</evidence>
<dbReference type="InterPro" id="IPR017941">
    <property type="entry name" value="Rieske_2Fe-2S"/>
</dbReference>
<dbReference type="InterPro" id="IPR006311">
    <property type="entry name" value="TAT_signal"/>
</dbReference>
<keyword evidence="7 20" id="KW-0813">Transport</keyword>
<comment type="caution">
    <text evidence="23">The sequence shown here is derived from an EMBL/GenBank/DDBJ whole genome shotgun (WGS) entry which is preliminary data.</text>
</comment>
<keyword evidence="12" id="KW-1278">Translocase</keyword>
<proteinExistence type="inferred from homology"/>
<dbReference type="InterPro" id="IPR005805">
    <property type="entry name" value="Rieske_Fe-S_prot_C"/>
</dbReference>
<dbReference type="Pfam" id="PF10399">
    <property type="entry name" value="UCR_Fe-S_N"/>
    <property type="match status" value="1"/>
</dbReference>
<dbReference type="SUPFAM" id="SSF50022">
    <property type="entry name" value="ISP domain"/>
    <property type="match status" value="1"/>
</dbReference>
<dbReference type="EC" id="7.1.1.8" evidence="5 20"/>
<feature type="transmembrane region" description="Helical" evidence="20">
    <location>
        <begin position="12"/>
        <end position="34"/>
    </location>
</feature>
<dbReference type="GO" id="GO:0046872">
    <property type="term" value="F:metal ion binding"/>
    <property type="evidence" value="ECO:0007669"/>
    <property type="project" value="UniProtKB-KW"/>
</dbReference>
<evidence type="ECO:0000256" key="5">
    <source>
        <dbReference type="ARBA" id="ARBA00012951"/>
    </source>
</evidence>